<evidence type="ECO:0000313" key="2">
    <source>
        <dbReference type="Proteomes" id="UP000316621"/>
    </source>
</evidence>
<evidence type="ECO:0000313" key="1">
    <source>
        <dbReference type="EMBL" id="RZC66706.1"/>
    </source>
</evidence>
<name>A0A4Y7K1H3_PAPSO</name>
<proteinExistence type="predicted"/>
<accession>A0A4Y7K1H3</accession>
<protein>
    <submittedName>
        <fullName evidence="1">Uncharacterized protein</fullName>
    </submittedName>
</protein>
<dbReference type="Proteomes" id="UP000316621">
    <property type="component" value="Chromosome 6"/>
</dbReference>
<organism evidence="1 2">
    <name type="scientific">Papaver somniferum</name>
    <name type="common">Opium poppy</name>
    <dbReference type="NCBI Taxonomy" id="3469"/>
    <lineage>
        <taxon>Eukaryota</taxon>
        <taxon>Viridiplantae</taxon>
        <taxon>Streptophyta</taxon>
        <taxon>Embryophyta</taxon>
        <taxon>Tracheophyta</taxon>
        <taxon>Spermatophyta</taxon>
        <taxon>Magnoliopsida</taxon>
        <taxon>Ranunculales</taxon>
        <taxon>Papaveraceae</taxon>
        <taxon>Papaveroideae</taxon>
        <taxon>Papaver</taxon>
    </lineage>
</organism>
<gene>
    <name evidence="1" type="ORF">C5167_010394</name>
</gene>
<dbReference type="EMBL" id="CM010720">
    <property type="protein sequence ID" value="RZC66706.1"/>
    <property type="molecule type" value="Genomic_DNA"/>
</dbReference>
<dbReference type="AlphaFoldDB" id="A0A4Y7K1H3"/>
<keyword evidence="2" id="KW-1185">Reference proteome</keyword>
<reference evidence="1 2" key="1">
    <citation type="journal article" date="2018" name="Science">
        <title>The opium poppy genome and morphinan production.</title>
        <authorList>
            <person name="Guo L."/>
            <person name="Winzer T."/>
            <person name="Yang X."/>
            <person name="Li Y."/>
            <person name="Ning Z."/>
            <person name="He Z."/>
            <person name="Teodor R."/>
            <person name="Lu Y."/>
            <person name="Bowser T.A."/>
            <person name="Graham I.A."/>
            <person name="Ye K."/>
        </authorList>
    </citation>
    <scope>NUCLEOTIDE SEQUENCE [LARGE SCALE GENOMIC DNA]</scope>
    <source>
        <strain evidence="2">cv. HN1</strain>
        <tissue evidence="1">Leaves</tissue>
    </source>
</reference>
<sequence length="156" mass="17628">MVVKEEEEIERAVGCLSPLLFEKYIALFVQTTGGGISKRSLCLSTRQCPTATPCDHVFCWCLCQPSRNVMPFGFLQHAGSGLYGTSDIFILEPFSASGSVRLVPTSAMRYGDYFMLHNFKGILHLEVKYMDPDKIGVFRSVGFYWVKSFLQEYEVN</sequence>
<dbReference type="Gramene" id="RZC66706">
    <property type="protein sequence ID" value="RZC66706"/>
    <property type="gene ID" value="C5167_010394"/>
</dbReference>